<dbReference type="InterPro" id="IPR021109">
    <property type="entry name" value="Peptidase_aspartic_dom_sf"/>
</dbReference>
<dbReference type="AlphaFoldDB" id="A0A8H6TG11"/>
<dbReference type="GO" id="GO:0006508">
    <property type="term" value="P:proteolysis"/>
    <property type="evidence" value="ECO:0007669"/>
    <property type="project" value="InterPro"/>
</dbReference>
<proteinExistence type="predicted"/>
<feature type="region of interest" description="Disordered" evidence="1">
    <location>
        <begin position="71"/>
        <end position="195"/>
    </location>
</feature>
<dbReference type="OrthoDB" id="5596707at2759"/>
<keyword evidence="3" id="KW-1185">Reference proteome</keyword>
<dbReference type="Gene3D" id="2.40.70.10">
    <property type="entry name" value="Acid Proteases"/>
    <property type="match status" value="1"/>
</dbReference>
<dbReference type="GeneID" id="59341208"/>
<organism evidence="2 3">
    <name type="scientific">Mycena indigotica</name>
    <dbReference type="NCBI Taxonomy" id="2126181"/>
    <lineage>
        <taxon>Eukaryota</taxon>
        <taxon>Fungi</taxon>
        <taxon>Dikarya</taxon>
        <taxon>Basidiomycota</taxon>
        <taxon>Agaricomycotina</taxon>
        <taxon>Agaricomycetes</taxon>
        <taxon>Agaricomycetidae</taxon>
        <taxon>Agaricales</taxon>
        <taxon>Marasmiineae</taxon>
        <taxon>Mycenaceae</taxon>
        <taxon>Mycena</taxon>
    </lineage>
</organism>
<name>A0A8H6TG11_9AGAR</name>
<accession>A0A8H6TG11</accession>
<dbReference type="GO" id="GO:0004190">
    <property type="term" value="F:aspartic-type endopeptidase activity"/>
    <property type="evidence" value="ECO:0007669"/>
    <property type="project" value="InterPro"/>
</dbReference>
<gene>
    <name evidence="2" type="ORF">MIND_00177700</name>
</gene>
<evidence type="ECO:0000313" key="2">
    <source>
        <dbReference type="EMBL" id="KAF7316579.1"/>
    </source>
</evidence>
<evidence type="ECO:0008006" key="4">
    <source>
        <dbReference type="Google" id="ProtNLM"/>
    </source>
</evidence>
<feature type="compositionally biased region" description="Basic and acidic residues" evidence="1">
    <location>
        <begin position="178"/>
        <end position="195"/>
    </location>
</feature>
<comment type="caution">
    <text evidence="2">The sequence shown here is derived from an EMBL/GenBank/DDBJ whole genome shotgun (WGS) entry which is preliminary data.</text>
</comment>
<sequence length="541" mass="59719">MLTFVKPLLGTEEAVKNFYQLAMANELSSYESDSEISDVDSGYTTYDDTDGTIYLSIPKSRDNATNSEVYGADRQIPSTRTARNEVSEGNYSPHRTRAAVRNEDIGFQPKTKPFQDPAPVSRQSPPKPPPRPPTPPVKPILKPVVEIPRRPRTQASEIDIEMPDAKPIRSHTAPLPRDPNHGPKKGEKGKDKENRLTPIRQSAISSTVNRSDVTNRILDTKVEVSLRELMEVSKDVRTEFTDMVKVKNPKAVLMSAKKIPKAIVGNYAWPRMDGVLIKVDMVTNGSIITAIIDTGSQLNVVRGDLARQRIKRVVDTTRAINMNDANGGSGQLCGIIRGAELICGGLHTTADLWVSEKAPFELLLGRPWQRANKVSIDERREGTYLVFKDARTDQPRLELLAATPEDNDFEHGNSHFQSLACLGLAPDLPENGKVGSDAVQEDAPKWTVFDMTWVPNWAEGAKQEWQNGEHIVVEIITLTAIFWIAACYTVLKTLFRILGADKSESELKQVSQLRSGQTVTLVTATPVTLVAGPAVNSKSRG</sequence>
<dbReference type="Proteomes" id="UP000636479">
    <property type="component" value="Unassembled WGS sequence"/>
</dbReference>
<dbReference type="EMBL" id="JACAZF010000001">
    <property type="protein sequence ID" value="KAF7316579.1"/>
    <property type="molecule type" value="Genomic_DNA"/>
</dbReference>
<evidence type="ECO:0000313" key="3">
    <source>
        <dbReference type="Proteomes" id="UP000636479"/>
    </source>
</evidence>
<protein>
    <recommendedName>
        <fullName evidence="4">Peptidase A2 domain-containing protein</fullName>
    </recommendedName>
</protein>
<dbReference type="CDD" id="cd00303">
    <property type="entry name" value="retropepsin_like"/>
    <property type="match status" value="1"/>
</dbReference>
<evidence type="ECO:0000256" key="1">
    <source>
        <dbReference type="SAM" id="MobiDB-lite"/>
    </source>
</evidence>
<feature type="compositionally biased region" description="Pro residues" evidence="1">
    <location>
        <begin position="125"/>
        <end position="138"/>
    </location>
</feature>
<dbReference type="RefSeq" id="XP_037226602.1">
    <property type="nucleotide sequence ID" value="XM_037358692.1"/>
</dbReference>
<reference evidence="2" key="1">
    <citation type="submission" date="2020-05" db="EMBL/GenBank/DDBJ databases">
        <title>Mycena genomes resolve the evolution of fungal bioluminescence.</title>
        <authorList>
            <person name="Tsai I.J."/>
        </authorList>
    </citation>
    <scope>NUCLEOTIDE SEQUENCE</scope>
    <source>
        <strain evidence="2">171206Taipei</strain>
    </source>
</reference>